<evidence type="ECO:0000313" key="3">
    <source>
        <dbReference type="EMBL" id="MCY8508619.1"/>
    </source>
</evidence>
<dbReference type="InterPro" id="IPR055101">
    <property type="entry name" value="AIPR_N"/>
</dbReference>
<accession>A0AAP3CP79</accession>
<dbReference type="InterPro" id="IPR018891">
    <property type="entry name" value="AIPR_C"/>
</dbReference>
<dbReference type="Pfam" id="PF10592">
    <property type="entry name" value="AIPR"/>
    <property type="match status" value="1"/>
</dbReference>
<comment type="caution">
    <text evidence="3">The sequence shown here is derived from an EMBL/GenBank/DDBJ whole genome shotgun (WGS) entry which is preliminary data.</text>
</comment>
<feature type="domain" description="Abortive phage infection protein C-terminal" evidence="1">
    <location>
        <begin position="242"/>
        <end position="576"/>
    </location>
</feature>
<evidence type="ECO:0000313" key="4">
    <source>
        <dbReference type="Proteomes" id="UP001075387"/>
    </source>
</evidence>
<dbReference type="Pfam" id="PF22879">
    <property type="entry name" value="AIPR_N"/>
    <property type="match status" value="1"/>
</dbReference>
<reference evidence="3" key="1">
    <citation type="submission" date="2022-02" db="EMBL/GenBank/DDBJ databases">
        <title>Crop Bioprotection Bacillus Genome Sequencing.</title>
        <authorList>
            <person name="Dunlap C."/>
        </authorList>
    </citation>
    <scope>NUCLEOTIDE SEQUENCE</scope>
    <source>
        <strain evidence="3">CK3O2B-54A</strain>
    </source>
</reference>
<dbReference type="RefSeq" id="WP_268445032.1">
    <property type="nucleotide sequence ID" value="NZ_JALAQA010000002.1"/>
</dbReference>
<dbReference type="Proteomes" id="UP001075387">
    <property type="component" value="Unassembled WGS sequence"/>
</dbReference>
<evidence type="ECO:0000259" key="2">
    <source>
        <dbReference type="Pfam" id="PF22879"/>
    </source>
</evidence>
<sequence length="608" mass="70527">MKEEKKKIEFLEEFIDAVEQKGLTIGSREIPFFTEMLTYMNQEDEPSIIFPYIKGNIKVNGYFYDEESANLSLYVIDYDINFDEGTLPETSKTKLTEIANKAKRFYTNSNGIYHSASDGVEFRELARFITNNRNTIDEVNIYVLTTRFYLTNKPVEVNIPGVETVNVHIWDMDRVYRLSEAEQGIRDFDIELEADYNQSIEMVNVPKKGNHLNDYDFDCYIGYIPAALLAKLYDDWGPKLVERNVRSFLQARGGTNKGIRDTLRDPIQRDMFVSYNNGISSVAKDADISRIGDNNLYRITRITSWQIVNGGQTTASVHQAYKSGVDLKDVYVQAKLTILKVSEQDEDRYKLEDEIVSKISEYANTQNKINKSDLLANTRFMSDIEKLSRSIWIPSLDNRKEESKWYFERARGQYMVDISRRKKGKEQNSFKKIYPKENVITKVDLAKFFMSWEGFPHISSKGGEEAFKQFMNVNSRFWKVNTNEMGESTSLEEIDSDFYKQLISRKIINSYVTDIVNEMNLKGYRANVIYYTVAMLGHIYGSQINLIEIWESQRVPNQWDSIVKIIAQNALNYLRDSAGDRNVTQWAKQAACWDLFKKESTAVLSQLI</sequence>
<proteinExistence type="predicted"/>
<evidence type="ECO:0000259" key="1">
    <source>
        <dbReference type="Pfam" id="PF10592"/>
    </source>
</evidence>
<dbReference type="AlphaFoldDB" id="A0AAP3CP79"/>
<feature type="domain" description="Abortive infection phage resistance protein N-terminal" evidence="2">
    <location>
        <begin position="32"/>
        <end position="177"/>
    </location>
</feature>
<dbReference type="EMBL" id="JALAQA010000002">
    <property type="protein sequence ID" value="MCY8508619.1"/>
    <property type="molecule type" value="Genomic_DNA"/>
</dbReference>
<organism evidence="3 4">
    <name type="scientific">Bacillus mojavensis</name>
    <dbReference type="NCBI Taxonomy" id="72360"/>
    <lineage>
        <taxon>Bacteria</taxon>
        <taxon>Bacillati</taxon>
        <taxon>Bacillota</taxon>
        <taxon>Bacilli</taxon>
        <taxon>Bacillales</taxon>
        <taxon>Bacillaceae</taxon>
        <taxon>Bacillus</taxon>
    </lineage>
</organism>
<protein>
    <submittedName>
        <fullName evidence="3">AIPR family protein</fullName>
    </submittedName>
</protein>
<gene>
    <name evidence="3" type="ORF">MOD07_03490</name>
</gene>
<name>A0AAP3CP79_BACMO</name>